<proteinExistence type="predicted"/>
<feature type="domain" description="Methyltransferase" evidence="2">
    <location>
        <begin position="53"/>
        <end position="147"/>
    </location>
</feature>
<dbReference type="InterPro" id="IPR029063">
    <property type="entry name" value="SAM-dependent_MTases_sf"/>
</dbReference>
<dbReference type="GO" id="GO:0004519">
    <property type="term" value="F:endonuclease activity"/>
    <property type="evidence" value="ECO:0007669"/>
    <property type="project" value="UniProtKB-KW"/>
</dbReference>
<evidence type="ECO:0000256" key="1">
    <source>
        <dbReference type="ARBA" id="ARBA00022679"/>
    </source>
</evidence>
<evidence type="ECO:0000313" key="3">
    <source>
        <dbReference type="EMBL" id="SLK07765.1"/>
    </source>
</evidence>
<dbReference type="SUPFAM" id="SSF53335">
    <property type="entry name" value="S-adenosyl-L-methionine-dependent methyltransferases"/>
    <property type="match status" value="1"/>
</dbReference>
<organism evidence="3 4">
    <name type="scientific">Novosphingobium mathurense</name>
    <dbReference type="NCBI Taxonomy" id="428990"/>
    <lineage>
        <taxon>Bacteria</taxon>
        <taxon>Pseudomonadati</taxon>
        <taxon>Pseudomonadota</taxon>
        <taxon>Alphaproteobacteria</taxon>
        <taxon>Sphingomonadales</taxon>
        <taxon>Sphingomonadaceae</taxon>
        <taxon>Novosphingobium</taxon>
    </lineage>
</organism>
<name>A0A1U6IIC5_9SPHN</name>
<evidence type="ECO:0000259" key="2">
    <source>
        <dbReference type="Pfam" id="PF13649"/>
    </source>
</evidence>
<dbReference type="STRING" id="428990.SAMN06295987_10745"/>
<protein>
    <submittedName>
        <fullName evidence="3">HNH endonuclease</fullName>
    </submittedName>
</protein>
<dbReference type="Gene3D" id="3.40.50.150">
    <property type="entry name" value="Vaccinia Virus protein VP39"/>
    <property type="match status" value="1"/>
</dbReference>
<dbReference type="AlphaFoldDB" id="A0A1U6IIC5"/>
<dbReference type="GO" id="GO:0016740">
    <property type="term" value="F:transferase activity"/>
    <property type="evidence" value="ECO:0007669"/>
    <property type="project" value="UniProtKB-KW"/>
</dbReference>
<reference evidence="4" key="1">
    <citation type="submission" date="2017-02" db="EMBL/GenBank/DDBJ databases">
        <authorList>
            <person name="Varghese N."/>
            <person name="Submissions S."/>
        </authorList>
    </citation>
    <scope>NUCLEOTIDE SEQUENCE [LARGE SCALE GENOMIC DNA]</scope>
    <source>
        <strain evidence="4">SM117</strain>
    </source>
</reference>
<dbReference type="PANTHER" id="PTHR43861:SF3">
    <property type="entry name" value="PUTATIVE (AFU_ORTHOLOGUE AFUA_2G14390)-RELATED"/>
    <property type="match status" value="1"/>
</dbReference>
<dbReference type="Pfam" id="PF13649">
    <property type="entry name" value="Methyltransf_25"/>
    <property type="match status" value="1"/>
</dbReference>
<accession>A0A1U6IIC5</accession>
<keyword evidence="3" id="KW-0540">Nuclease</keyword>
<evidence type="ECO:0000313" key="4">
    <source>
        <dbReference type="Proteomes" id="UP000190989"/>
    </source>
</evidence>
<dbReference type="CDD" id="cd02440">
    <property type="entry name" value="AdoMet_MTases"/>
    <property type="match status" value="1"/>
</dbReference>
<dbReference type="InterPro" id="IPR041698">
    <property type="entry name" value="Methyltransf_25"/>
</dbReference>
<dbReference type="Proteomes" id="UP000190989">
    <property type="component" value="Unassembled WGS sequence"/>
</dbReference>
<dbReference type="EMBL" id="FVZE01000007">
    <property type="protein sequence ID" value="SLK07765.1"/>
    <property type="molecule type" value="Genomic_DNA"/>
</dbReference>
<dbReference type="PANTHER" id="PTHR43861">
    <property type="entry name" value="TRANS-ACONITATE 2-METHYLTRANSFERASE-RELATED"/>
    <property type="match status" value="1"/>
</dbReference>
<gene>
    <name evidence="3" type="ORF">SAMN06295987_10745</name>
</gene>
<keyword evidence="1" id="KW-0808">Transferase</keyword>
<sequence>MPHGGWPVSDDVIATYDEQAAELAHRYDQQALLAAYRPIEDVLEPNTPDALALDIGAGSGRDAAWLVSKGYEVVAVEPSTGMRCEGVRRHSDEKIRWLDDRLPALSRVHQLGLAFDLILLSAVWQHIAPNDRQRAFRKMTALLKPGGLMVMTLRQGPAPQDRPMHPVTLTEVEAFARGFGLEVFKVADQEDELSRADVRWTTVLLRMPDEGSGALPLIRGIILADDKSSTYKLALLRSLSRIAEHAPAATRIADGELDAIDVPLGLVALFWLRMYLPLVRAGLPQAPRNSGPEGLGFARDGFKALLDLQFYPSDLRVGSSFTAERAKAAHSAITDAARTIVTMPANFIRYPGSDQQVFRAFKATAPRAPSAIAFDVQTLWAWGAIRVPGQIWRTMSRLGSWIEPVLTAEWSRLMKGYAERMGMVLQVGQAEAALAWEEPLRDTTAGRAAARRILDSGGAIQCCWSGKALGETQLDIDHCLPWAAWPCGDLWNLLPADRRVNQHQKRDRLPSAERLTSAYPGIAAWWQSAWLEDDAFRIRFRREVVAALPVRDASNLPEVFDGLAWRRLRLRQDQQVPEWGT</sequence>
<keyword evidence="3" id="KW-0378">Hydrolase</keyword>
<keyword evidence="4" id="KW-1185">Reference proteome</keyword>
<keyword evidence="3" id="KW-0255">Endonuclease</keyword>